<reference evidence="2" key="1">
    <citation type="journal article" date="2020" name="mSystems">
        <title>Genome- and Community-Level Interaction Insights into Carbon Utilization and Element Cycling Functions of Hydrothermarchaeota in Hydrothermal Sediment.</title>
        <authorList>
            <person name="Zhou Z."/>
            <person name="Liu Y."/>
            <person name="Xu W."/>
            <person name="Pan J."/>
            <person name="Luo Z.H."/>
            <person name="Li M."/>
        </authorList>
    </citation>
    <scope>NUCLEOTIDE SEQUENCE [LARGE SCALE GENOMIC DNA]</scope>
    <source>
        <strain evidence="2">HyVt-324</strain>
    </source>
</reference>
<dbReference type="Pfam" id="PF01852">
    <property type="entry name" value="START"/>
    <property type="match status" value="1"/>
</dbReference>
<dbReference type="InterPro" id="IPR002913">
    <property type="entry name" value="START_lipid-bd_dom"/>
</dbReference>
<comment type="caution">
    <text evidence="2">The sequence shown here is derived from an EMBL/GenBank/DDBJ whole genome shotgun (WGS) entry which is preliminary data.</text>
</comment>
<dbReference type="Proteomes" id="UP000885703">
    <property type="component" value="Unassembled WGS sequence"/>
</dbReference>
<dbReference type="SUPFAM" id="SSF55961">
    <property type="entry name" value="Bet v1-like"/>
    <property type="match status" value="1"/>
</dbReference>
<feature type="domain" description="START" evidence="1">
    <location>
        <begin position="74"/>
        <end position="216"/>
    </location>
</feature>
<protein>
    <recommendedName>
        <fullName evidence="1">START domain-containing protein</fullName>
    </recommendedName>
</protein>
<sequence>MVFRIAHLPESCTGRRLVTITDIKARLFQGTCMFHGALWRLSGAFMLITLALSLSERVLAVEVERVSRQGPDEIRATVLVAAPVTRILTLLEQPCHLLQWVPKVRSMTILARPDENQTLVYMATDLGWPMHPRDSVTLFTRSEGPPVTLTMQSRPDSMPAVAGYQRIPFSAGSWTLYAERPDTTRVDYVQRVEPGGQVAQWLSDRIGMTEVAELLQALRDYAGGSQSNTCGDDTSDPRLP</sequence>
<gene>
    <name evidence="2" type="ORF">ENH64_01800</name>
</gene>
<accession>A0A7V1BMB8</accession>
<dbReference type="InterPro" id="IPR023393">
    <property type="entry name" value="START-like_dom_sf"/>
</dbReference>
<dbReference type="GO" id="GO:0008289">
    <property type="term" value="F:lipid binding"/>
    <property type="evidence" value="ECO:0007669"/>
    <property type="project" value="InterPro"/>
</dbReference>
<dbReference type="Gene3D" id="3.30.530.20">
    <property type="match status" value="1"/>
</dbReference>
<name>A0A7V1BMB8_9GAMM</name>
<evidence type="ECO:0000259" key="1">
    <source>
        <dbReference type="Pfam" id="PF01852"/>
    </source>
</evidence>
<dbReference type="EMBL" id="DRFO01000008">
    <property type="protein sequence ID" value="HDZ55195.1"/>
    <property type="molecule type" value="Genomic_DNA"/>
</dbReference>
<proteinExistence type="predicted"/>
<organism evidence="2">
    <name type="scientific">Halopseudomonas xinjiangensis</name>
    <dbReference type="NCBI Taxonomy" id="487184"/>
    <lineage>
        <taxon>Bacteria</taxon>
        <taxon>Pseudomonadati</taxon>
        <taxon>Pseudomonadota</taxon>
        <taxon>Gammaproteobacteria</taxon>
        <taxon>Pseudomonadales</taxon>
        <taxon>Pseudomonadaceae</taxon>
        <taxon>Halopseudomonas</taxon>
    </lineage>
</organism>
<evidence type="ECO:0000313" key="2">
    <source>
        <dbReference type="EMBL" id="HDZ55195.1"/>
    </source>
</evidence>
<dbReference type="AlphaFoldDB" id="A0A7V1BMB8"/>